<dbReference type="PROSITE" id="PS50835">
    <property type="entry name" value="IG_LIKE"/>
    <property type="match status" value="3"/>
</dbReference>
<dbReference type="FunFam" id="2.60.40.10:FF:000032">
    <property type="entry name" value="palladin isoform X1"/>
    <property type="match status" value="1"/>
</dbReference>
<accession>A0A3P7DVP8</accession>
<evidence type="ECO:0000256" key="4">
    <source>
        <dbReference type="ARBA" id="ARBA00022737"/>
    </source>
</evidence>
<dbReference type="EMBL" id="UYWW01001830">
    <property type="protein sequence ID" value="VDM11056.1"/>
    <property type="molecule type" value="Genomic_DNA"/>
</dbReference>
<evidence type="ECO:0000259" key="11">
    <source>
        <dbReference type="PROSITE" id="PS50835"/>
    </source>
</evidence>
<dbReference type="Pfam" id="PF13927">
    <property type="entry name" value="Ig_3"/>
    <property type="match status" value="2"/>
</dbReference>
<dbReference type="PANTHER" id="PTHR12231">
    <property type="entry name" value="CTX-RELATED TYPE I TRANSMEMBRANE PROTEIN"/>
    <property type="match status" value="1"/>
</dbReference>
<keyword evidence="2" id="KW-1003">Cell membrane</keyword>
<dbReference type="AlphaFoldDB" id="A0A3P7DVP8"/>
<dbReference type="InterPro" id="IPR051170">
    <property type="entry name" value="Neural/epithelial_adhesion"/>
</dbReference>
<dbReference type="GO" id="GO:0043005">
    <property type="term" value="C:neuron projection"/>
    <property type="evidence" value="ECO:0007669"/>
    <property type="project" value="TreeGrafter"/>
</dbReference>
<keyword evidence="3" id="KW-0732">Signal</keyword>
<reference evidence="12 13" key="1">
    <citation type="submission" date="2018-11" db="EMBL/GenBank/DDBJ databases">
        <authorList>
            <consortium name="Pathogen Informatics"/>
        </authorList>
    </citation>
    <scope>NUCLEOTIDE SEQUENCE [LARGE SCALE GENOMIC DNA]</scope>
</reference>
<dbReference type="Proteomes" id="UP000270924">
    <property type="component" value="Unassembled WGS sequence"/>
</dbReference>
<gene>
    <name evidence="12" type="ORF">WBA_LOCUS4442</name>
</gene>
<evidence type="ECO:0000256" key="9">
    <source>
        <dbReference type="SAM" id="MobiDB-lite"/>
    </source>
</evidence>
<dbReference type="InterPro" id="IPR003598">
    <property type="entry name" value="Ig_sub2"/>
</dbReference>
<feature type="domain" description="Ig-like" evidence="11">
    <location>
        <begin position="214"/>
        <end position="312"/>
    </location>
</feature>
<dbReference type="GO" id="GO:0005886">
    <property type="term" value="C:plasma membrane"/>
    <property type="evidence" value="ECO:0007669"/>
    <property type="project" value="UniProtKB-SubCell"/>
</dbReference>
<organism evidence="12 13">
    <name type="scientific">Wuchereria bancrofti</name>
    <dbReference type="NCBI Taxonomy" id="6293"/>
    <lineage>
        <taxon>Eukaryota</taxon>
        <taxon>Metazoa</taxon>
        <taxon>Ecdysozoa</taxon>
        <taxon>Nematoda</taxon>
        <taxon>Chromadorea</taxon>
        <taxon>Rhabditida</taxon>
        <taxon>Spirurina</taxon>
        <taxon>Spiruromorpha</taxon>
        <taxon>Filarioidea</taxon>
        <taxon>Onchocercidae</taxon>
        <taxon>Wuchereria</taxon>
    </lineage>
</organism>
<feature type="domain" description="Ig-like" evidence="11">
    <location>
        <begin position="117"/>
        <end position="211"/>
    </location>
</feature>
<keyword evidence="4" id="KW-0677">Repeat</keyword>
<dbReference type="InParanoid" id="A0A3P7DVP8"/>
<feature type="compositionally biased region" description="Low complexity" evidence="9">
    <location>
        <begin position="349"/>
        <end position="360"/>
    </location>
</feature>
<feature type="region of interest" description="Disordered" evidence="9">
    <location>
        <begin position="326"/>
        <end position="360"/>
    </location>
</feature>
<feature type="transmembrane region" description="Helical" evidence="10">
    <location>
        <begin position="424"/>
        <end position="445"/>
    </location>
</feature>
<evidence type="ECO:0000256" key="7">
    <source>
        <dbReference type="ARBA" id="ARBA00023180"/>
    </source>
</evidence>
<feature type="compositionally biased region" description="Acidic residues" evidence="9">
    <location>
        <begin position="330"/>
        <end position="348"/>
    </location>
</feature>
<evidence type="ECO:0000256" key="3">
    <source>
        <dbReference type="ARBA" id="ARBA00022729"/>
    </source>
</evidence>
<dbReference type="Gene3D" id="2.60.40.10">
    <property type="entry name" value="Immunoglobulins"/>
    <property type="match status" value="3"/>
</dbReference>
<dbReference type="SMART" id="SM00408">
    <property type="entry name" value="IGc2"/>
    <property type="match status" value="3"/>
</dbReference>
<evidence type="ECO:0000256" key="10">
    <source>
        <dbReference type="SAM" id="Phobius"/>
    </source>
</evidence>
<protein>
    <recommendedName>
        <fullName evidence="11">Ig-like domain-containing protein</fullName>
    </recommendedName>
</protein>
<feature type="domain" description="Ig-like" evidence="11">
    <location>
        <begin position="12"/>
        <end position="100"/>
    </location>
</feature>
<evidence type="ECO:0000256" key="8">
    <source>
        <dbReference type="ARBA" id="ARBA00023319"/>
    </source>
</evidence>
<evidence type="ECO:0000313" key="13">
    <source>
        <dbReference type="Proteomes" id="UP000270924"/>
    </source>
</evidence>
<proteinExistence type="predicted"/>
<comment type="subcellular location">
    <subcellularLocation>
        <location evidence="1">Cell membrane</location>
    </subcellularLocation>
</comment>
<dbReference type="PANTHER" id="PTHR12231:SF253">
    <property type="entry name" value="DPR-INTERACTING PROTEIN ETA, ISOFORM B-RELATED"/>
    <property type="match status" value="1"/>
</dbReference>
<sequence length="449" mass="50571">MLVAACGKQSMPSFVEPVMENVTAIKGQDVEFKCQIFKLGKHMVAFARADTPPRLIAFNEKVFRQRHKYEIRQTMKDNEWILVVKNVEENDIGGYSCQLNTDPVLSKTGYLRIRVPPYVARTTAAVVEVREGQNVTLTCRAFGDPPPTVVWRRQDRQIIRFNGVTGYGATVFNGSDLTIIKVSRKHMSEYICVASNGVPPDESWTVKLHVTFEPTVVPQAEIVQVALGSQISLVCNAEAWPRPLMKWGKDGQEIFNSSTFSFSNEVSGKYRSTHILTIKSVSKNEFGTYRCIAINDNGEHFADIVVKEGSLTYNKFAAMFIEGSGYPDHDSDDDDDDDDDNDSDDDDNNGNTIDNNDYNNNHSIISSYKLENSSDSMRKSAETFQIEPYSGRFLSTHSSQYRKGVHVDNDNDYTDCNSDNNHDILFMFLIACCTLLVIGLFYVLLNARK</sequence>
<dbReference type="SMART" id="SM00409">
    <property type="entry name" value="IG"/>
    <property type="match status" value="3"/>
</dbReference>
<keyword evidence="6" id="KW-1015">Disulfide bond</keyword>
<dbReference type="InterPro" id="IPR007110">
    <property type="entry name" value="Ig-like_dom"/>
</dbReference>
<dbReference type="InterPro" id="IPR036179">
    <property type="entry name" value="Ig-like_dom_sf"/>
</dbReference>
<keyword evidence="7" id="KW-0325">Glycoprotein</keyword>
<evidence type="ECO:0000256" key="6">
    <source>
        <dbReference type="ARBA" id="ARBA00023157"/>
    </source>
</evidence>
<keyword evidence="10" id="KW-1133">Transmembrane helix</keyword>
<dbReference type="FunCoup" id="A0A3P7DVP8">
    <property type="interactions" value="157"/>
</dbReference>
<dbReference type="InterPro" id="IPR003599">
    <property type="entry name" value="Ig_sub"/>
</dbReference>
<evidence type="ECO:0000256" key="5">
    <source>
        <dbReference type="ARBA" id="ARBA00023136"/>
    </source>
</evidence>
<dbReference type="FunFam" id="2.60.40.10:FF:000328">
    <property type="entry name" value="CLUMA_CG000981, isoform A"/>
    <property type="match status" value="1"/>
</dbReference>
<evidence type="ECO:0000256" key="2">
    <source>
        <dbReference type="ARBA" id="ARBA00022475"/>
    </source>
</evidence>
<dbReference type="SUPFAM" id="SSF48726">
    <property type="entry name" value="Immunoglobulin"/>
    <property type="match status" value="3"/>
</dbReference>
<dbReference type="InterPro" id="IPR013783">
    <property type="entry name" value="Ig-like_fold"/>
</dbReference>
<evidence type="ECO:0000256" key="1">
    <source>
        <dbReference type="ARBA" id="ARBA00004236"/>
    </source>
</evidence>
<dbReference type="OMA" id="GEAYGEQ"/>
<keyword evidence="5 10" id="KW-0472">Membrane</keyword>
<dbReference type="OrthoDB" id="6159398at2759"/>
<evidence type="ECO:0000313" key="12">
    <source>
        <dbReference type="EMBL" id="VDM11056.1"/>
    </source>
</evidence>
<name>A0A3P7DVP8_WUCBA</name>
<keyword evidence="10" id="KW-0812">Transmembrane</keyword>
<keyword evidence="8" id="KW-0393">Immunoglobulin domain</keyword>
<keyword evidence="13" id="KW-1185">Reference proteome</keyword>